<accession>A0A949PNK3</accession>
<dbReference type="EMBL" id="JAHRVA010000003">
    <property type="protein sequence ID" value="MBV2143764.1"/>
    <property type="molecule type" value="Genomic_DNA"/>
</dbReference>
<dbReference type="Proteomes" id="UP000752297">
    <property type="component" value="Unassembled WGS sequence"/>
</dbReference>
<dbReference type="RefSeq" id="WP_217677742.1">
    <property type="nucleotide sequence ID" value="NZ_JAHRVA010000003.1"/>
</dbReference>
<dbReference type="AlphaFoldDB" id="A0A949PNK3"/>
<keyword evidence="2" id="KW-1185">Reference proteome</keyword>
<reference evidence="1 2" key="1">
    <citation type="submission" date="2021-06" db="EMBL/GenBank/DDBJ databases">
        <title>Falsochrobactrum tianjin sp.nov., a new petroleum-degrading bacteria isolated from oily soils.</title>
        <authorList>
            <person name="Chen G."/>
            <person name="Chen H."/>
            <person name="Tian J."/>
            <person name="Qing J."/>
            <person name="Zhong L."/>
            <person name="Ma W."/>
            <person name="Song Y."/>
            <person name="Cui X."/>
            <person name="Yan B."/>
        </authorList>
    </citation>
    <scope>NUCLEOTIDE SEQUENCE [LARGE SCALE GENOMIC DNA]</scope>
    <source>
        <strain evidence="1 2">TDYN1</strain>
    </source>
</reference>
<protein>
    <submittedName>
        <fullName evidence="1">Uncharacterized protein</fullName>
    </submittedName>
</protein>
<gene>
    <name evidence="1" type="ORF">KUG47_09670</name>
</gene>
<comment type="caution">
    <text evidence="1">The sequence shown here is derived from an EMBL/GenBank/DDBJ whole genome shotgun (WGS) entry which is preliminary data.</text>
</comment>
<evidence type="ECO:0000313" key="1">
    <source>
        <dbReference type="EMBL" id="MBV2143764.1"/>
    </source>
</evidence>
<evidence type="ECO:0000313" key="2">
    <source>
        <dbReference type="Proteomes" id="UP000752297"/>
    </source>
</evidence>
<proteinExistence type="predicted"/>
<name>A0A949PNK3_9HYPH</name>
<organism evidence="1 2">
    <name type="scientific">Falsochrobactrum tianjinense</name>
    <dbReference type="NCBI Taxonomy" id="2706015"/>
    <lineage>
        <taxon>Bacteria</taxon>
        <taxon>Pseudomonadati</taxon>
        <taxon>Pseudomonadota</taxon>
        <taxon>Alphaproteobacteria</taxon>
        <taxon>Hyphomicrobiales</taxon>
        <taxon>Brucellaceae</taxon>
        <taxon>Falsochrobactrum</taxon>
    </lineage>
</organism>
<sequence>MGKRGRPFTPILLRRLHRFGEGETMFAETVVGYIDLIEHKMPVRNFRRELNASLYLSWLFHGIDRADDRQSQKLAARDTLLRWAIWNEGEKLLGLIEEASARAKVSGDTAPTRSMPITRDTLNHVIESVASKSAPAKTDIEIAASALPARPYAFDLLHYDAKQKQLRVLSMVYGVSVHKDTLCQWRTAASNTPSMWGRLASQYYGIDIEQYEFALIDPLLNESQAEEGIWALADLDRLIGVPGVAKKALNVQEALREELIIWIGDTFAKTEAEQARLINKEIAKIAVEAIDSASLPQVQILMPDHASR</sequence>